<reference evidence="10 11" key="1">
    <citation type="journal article" date="2018" name="Proc. Natl. Acad. Sci. U.S.A.">
        <title>Draft genome sequence of Camellia sinensis var. sinensis provides insights into the evolution of the tea genome and tea quality.</title>
        <authorList>
            <person name="Wei C."/>
            <person name="Yang H."/>
            <person name="Wang S."/>
            <person name="Zhao J."/>
            <person name="Liu C."/>
            <person name="Gao L."/>
            <person name="Xia E."/>
            <person name="Lu Y."/>
            <person name="Tai Y."/>
            <person name="She G."/>
            <person name="Sun J."/>
            <person name="Cao H."/>
            <person name="Tong W."/>
            <person name="Gao Q."/>
            <person name="Li Y."/>
            <person name="Deng W."/>
            <person name="Jiang X."/>
            <person name="Wang W."/>
            <person name="Chen Q."/>
            <person name="Zhang S."/>
            <person name="Li H."/>
            <person name="Wu J."/>
            <person name="Wang P."/>
            <person name="Li P."/>
            <person name="Shi C."/>
            <person name="Zheng F."/>
            <person name="Jian J."/>
            <person name="Huang B."/>
            <person name="Shan D."/>
            <person name="Shi M."/>
            <person name="Fang C."/>
            <person name="Yue Y."/>
            <person name="Li F."/>
            <person name="Li D."/>
            <person name="Wei S."/>
            <person name="Han B."/>
            <person name="Jiang C."/>
            <person name="Yin Y."/>
            <person name="Xia T."/>
            <person name="Zhang Z."/>
            <person name="Bennetzen J.L."/>
            <person name="Zhao S."/>
            <person name="Wan X."/>
        </authorList>
    </citation>
    <scope>NUCLEOTIDE SEQUENCE [LARGE SCALE GENOMIC DNA]</scope>
    <source>
        <strain evidence="11">cv. Shuchazao</strain>
        <tissue evidence="10">Leaf</tissue>
    </source>
</reference>
<dbReference type="GO" id="GO:0006952">
    <property type="term" value="P:defense response"/>
    <property type="evidence" value="ECO:0007669"/>
    <property type="project" value="UniProtKB-KW"/>
</dbReference>
<keyword evidence="5" id="KW-0433">Leucine-rich repeat</keyword>
<dbReference type="GO" id="GO:0005524">
    <property type="term" value="F:ATP binding"/>
    <property type="evidence" value="ECO:0007669"/>
    <property type="project" value="UniProtKB-KW"/>
</dbReference>
<dbReference type="Pfam" id="PF01645">
    <property type="entry name" value="Glu_synthase"/>
    <property type="match status" value="1"/>
</dbReference>
<dbReference type="InterPro" id="IPR013785">
    <property type="entry name" value="Aldolase_TIM"/>
</dbReference>
<evidence type="ECO:0000256" key="5">
    <source>
        <dbReference type="ARBA" id="ARBA00022614"/>
    </source>
</evidence>
<dbReference type="InterPro" id="IPR036485">
    <property type="entry name" value="Glu_synth_asu_C_sf"/>
</dbReference>
<evidence type="ECO:0000256" key="2">
    <source>
        <dbReference type="ARBA" id="ARBA00004909"/>
    </source>
</evidence>
<dbReference type="SUPFAM" id="SSF51395">
    <property type="entry name" value="FMN-linked oxidoreductases"/>
    <property type="match status" value="1"/>
</dbReference>
<dbReference type="Gene3D" id="3.20.20.70">
    <property type="entry name" value="Aldolase class I"/>
    <property type="match status" value="2"/>
</dbReference>
<sequence length="1762" mass="196507">MIGICGMPGVGKTTMAKEVAKKVKEDNLFDEIVMSVVSQKPELSKIQRDIAEMLDLQLEEQNPIVRAGRLRKRLENNKKILVILDDVWAEFNVEALGFPLGGGSKGFKILFTSRNRYLWRRVQTKIDISLDVLHEEEAWNLFRDKVGNSATNPDLQSISKEIMEECGRLPLALVTIGSALLNKSKHVWSDALLQLRMPCSKSILSGVPANVYRSIELSYTYLEDEEAKSLFLLCCLFEENYYIPIEDLVRYGMGLRLFEGINELGEARDRVFVLVDQLKSCNLLLESDIDNFIDSVQGEHVKMHEVVRDVAISIGSRDKRVLVISDGLKLREGPKKDMHEHYNCISVITENTRELPVGFRSSKLELLRCTSLSSRMPDSFFEGMRELKVLDVRCMMSRWTPLSLRFLRNLRTLCLDYRLVGDISAIGELLNLEILSFRGSLIQGLPEEIGKLINLRLLDLRKCIYLSRISLDVISGLARLQELYMRDSLFGNWDGEEDIGGKTKMRNASLRELESLSNLNTLEIKIRDAKALLPRNSRALFGNLTKYTILIGSDCDWPVRCQLQKQLVLNLGTCVPLEYGINWLLKNTELLCLQGEGSKDMVDELVRDGVEGLQHLKSLSIRDCDTLECVVDTMNWIMPTNTAPAVFPILESLDIHCLPSLRDICLGQFPVGSFRKLRAVKVSRLPALTHFLVEGPAQTHVCLSYLRFIDVHLCSKLRNLIPLSIARGLAQLQALNISCCDMMEEVIWKERGDDSIGNATTAKKIVFPNLEEMQLDRLPNKEARARVRVRYGYECGYADSAKLKKSTIRVRLREIDEIEFPQLKKLHVEGLPQIKCPFPNNSHMSSDSEGNHNAFMQSIFPPKVAFPSLEVLELEFLDTLEGLAQDPLPVGSLCKLRKINVVNCDELVNVVPSKLLARLRNLEELTVEDCRSVEKVFDLERLDIKEGDSDMLSQLKSVKLISLPKLNHISKRDLIGFMYIPRLSTLHVHDCNSLMYLFSPAMMKSIPQLRELEIRRCKMMSGIVAESNGKGESSVHKIEFPQLKLLRLYDLSNLVSFFPKVIDTVVATNGSLQNSLQPLFNEKVAFPILEELELGGLQNTNDIWCSQLLPGSFHKLKLMCVSNCGSLRSLFSPFMARYLVNLQKLIILTMEEAVAKEEDEVRGTGKIYKTLFPQLNHLELRGLPKLGSFCHVTHDWELPLVEYVHTHNCPELKTYSPGFLRSSNIQLGSGEESAQMDHFKNTLQYFSGKQQQEEKEDGEDEEGMKREKKKEKKKKNNHVNQTNAITLQATISGHDGGTGASPISSIKHAGGRWELGLTTHQTLIENGLRERAILRVDGGFKSGFGSVAMIATGCVMACICHTNNCPVGVANEREEPRPCFPGLPGDLVHFFPYVAEVVAGGGGGGGWWVVVAGVGGVGAVGGLAGEGLGGGGGSVGGVGRWLDGVASGWLSGGGKSTMACIGDDRRVRWIGSTVAVVDGRRCGAADEGCPAPHTYDAWRRSRWQVWGWWMVRGVVGGGGRWVVWGILAQLGYEKLGDIIGRTDLLGPLDVTLMKTQHLDLSYILGSSTQIRLQDVHSNGPVLDDILLSDPEISDAIENKKVVNKTIKIYKVDRAVCGHIAGVVAKKYGDNGFTGQLNITFLGSAGQSFACFLTPGMNIRLVGEANDYVGKVNKEIVKIQRVVAPVGQMQLKNLIEAHVFDEQLVLLLMKEKTGNGIGSSILKEWDKYLPLFWQLVPPSKEDTPEACAEYEKTASETVTLQSA</sequence>
<dbReference type="InterPro" id="IPR032675">
    <property type="entry name" value="LRR_dom_sf"/>
</dbReference>
<comment type="caution">
    <text evidence="10">The sequence shown here is derived from an EMBL/GenBank/DDBJ whole genome shotgun (WGS) entry which is preliminary data.</text>
</comment>
<dbReference type="GO" id="GO:0015930">
    <property type="term" value="F:glutamate synthase activity"/>
    <property type="evidence" value="ECO:0007669"/>
    <property type="project" value="InterPro"/>
</dbReference>
<keyword evidence="6" id="KW-0611">Plant defense</keyword>
<dbReference type="InterPro" id="IPR002489">
    <property type="entry name" value="Glu_synth_asu_C"/>
</dbReference>
<evidence type="ECO:0000313" key="11">
    <source>
        <dbReference type="Proteomes" id="UP000306102"/>
    </source>
</evidence>
<evidence type="ECO:0000256" key="7">
    <source>
        <dbReference type="ARBA" id="ARBA00022840"/>
    </source>
</evidence>
<dbReference type="InterPro" id="IPR000253">
    <property type="entry name" value="FHA_dom"/>
</dbReference>
<feature type="compositionally biased region" description="Basic residues" evidence="8">
    <location>
        <begin position="1266"/>
        <end position="1277"/>
    </location>
</feature>
<dbReference type="STRING" id="542762.A0A4S4DIC5"/>
<dbReference type="Proteomes" id="UP000306102">
    <property type="component" value="Unassembled WGS sequence"/>
</dbReference>
<proteinExistence type="inferred from homology"/>
<comment type="similarity">
    <text evidence="3">Belongs to the disease resistance NB-LRR family.</text>
</comment>
<dbReference type="Gene3D" id="3.40.50.300">
    <property type="entry name" value="P-loop containing nucleotide triphosphate hydrolases"/>
    <property type="match status" value="1"/>
</dbReference>
<dbReference type="GO" id="GO:0043531">
    <property type="term" value="F:ADP binding"/>
    <property type="evidence" value="ECO:0007669"/>
    <property type="project" value="InterPro"/>
</dbReference>
<evidence type="ECO:0000313" key="10">
    <source>
        <dbReference type="EMBL" id="THG01686.1"/>
    </source>
</evidence>
<name>A0A4S4DIC5_CAMSN</name>
<dbReference type="Pfam" id="PF23247">
    <property type="entry name" value="LRR_RPS2"/>
    <property type="match status" value="3"/>
</dbReference>
<feature type="domain" description="FHA" evidence="9">
    <location>
        <begin position="1533"/>
        <end position="1587"/>
    </location>
</feature>
<dbReference type="Gene3D" id="1.10.8.430">
    <property type="entry name" value="Helical domain of apoptotic protease-activating factors"/>
    <property type="match status" value="1"/>
</dbReference>
<comment type="pathway">
    <text evidence="2">Nitrogen metabolism.</text>
</comment>
<dbReference type="Gene3D" id="2.160.20.60">
    <property type="entry name" value="Glutamate synthase, alpha subunit, C-terminal domain"/>
    <property type="match status" value="2"/>
</dbReference>
<keyword evidence="7" id="KW-0067">ATP-binding</keyword>
<dbReference type="InterPro" id="IPR057135">
    <property type="entry name" value="At4g27190-like_LRR"/>
</dbReference>
<dbReference type="GO" id="GO:0006537">
    <property type="term" value="P:glutamate biosynthetic process"/>
    <property type="evidence" value="ECO:0007669"/>
    <property type="project" value="InterPro"/>
</dbReference>
<comment type="pathway">
    <text evidence="1">Energy metabolism; nitrogen metabolism.</text>
</comment>
<dbReference type="InterPro" id="IPR050905">
    <property type="entry name" value="Plant_NBS-LRR"/>
</dbReference>
<keyword evidence="11" id="KW-1185">Reference proteome</keyword>
<accession>A0A4S4DIC5</accession>
<dbReference type="PRINTS" id="PR00364">
    <property type="entry name" value="DISEASERSIST"/>
</dbReference>
<dbReference type="InterPro" id="IPR027417">
    <property type="entry name" value="P-loop_NTPase"/>
</dbReference>
<evidence type="ECO:0000256" key="1">
    <source>
        <dbReference type="ARBA" id="ARBA00004802"/>
    </source>
</evidence>
<dbReference type="Gene3D" id="3.80.10.10">
    <property type="entry name" value="Ribonuclease Inhibitor"/>
    <property type="match status" value="3"/>
</dbReference>
<dbReference type="PROSITE" id="PS50006">
    <property type="entry name" value="FHA_DOMAIN"/>
    <property type="match status" value="1"/>
</dbReference>
<dbReference type="PANTHER" id="PTHR33463">
    <property type="entry name" value="NB-ARC DOMAIN-CONTAINING PROTEIN-RELATED"/>
    <property type="match status" value="1"/>
</dbReference>
<comment type="similarity">
    <text evidence="4">Belongs to the glutamate synthase family.</text>
</comment>
<keyword evidence="7" id="KW-0547">Nucleotide-binding</keyword>
<protein>
    <recommendedName>
        <fullName evidence="9">FHA domain-containing protein</fullName>
    </recommendedName>
</protein>
<dbReference type="InterPro" id="IPR002932">
    <property type="entry name" value="Glu_synthdom"/>
</dbReference>
<dbReference type="SUPFAM" id="SSF52540">
    <property type="entry name" value="P-loop containing nucleoside triphosphate hydrolases"/>
    <property type="match status" value="1"/>
</dbReference>
<feature type="region of interest" description="Disordered" evidence="8">
    <location>
        <begin position="1246"/>
        <end position="1284"/>
    </location>
</feature>
<dbReference type="UniPathway" id="UPA00045"/>
<evidence type="ECO:0000256" key="4">
    <source>
        <dbReference type="ARBA" id="ARBA00009716"/>
    </source>
</evidence>
<gene>
    <name evidence="10" type="ORF">TEA_004414</name>
</gene>
<dbReference type="Pfam" id="PF00931">
    <property type="entry name" value="NB-ARC"/>
    <property type="match status" value="1"/>
</dbReference>
<dbReference type="EMBL" id="SDRB02011354">
    <property type="protein sequence ID" value="THG01686.1"/>
    <property type="molecule type" value="Genomic_DNA"/>
</dbReference>
<evidence type="ECO:0000256" key="6">
    <source>
        <dbReference type="ARBA" id="ARBA00022821"/>
    </source>
</evidence>
<organism evidence="10 11">
    <name type="scientific">Camellia sinensis var. sinensis</name>
    <name type="common">China tea</name>
    <dbReference type="NCBI Taxonomy" id="542762"/>
    <lineage>
        <taxon>Eukaryota</taxon>
        <taxon>Viridiplantae</taxon>
        <taxon>Streptophyta</taxon>
        <taxon>Embryophyta</taxon>
        <taxon>Tracheophyta</taxon>
        <taxon>Spermatophyta</taxon>
        <taxon>Magnoliopsida</taxon>
        <taxon>eudicotyledons</taxon>
        <taxon>Gunneridae</taxon>
        <taxon>Pentapetalae</taxon>
        <taxon>asterids</taxon>
        <taxon>Ericales</taxon>
        <taxon>Theaceae</taxon>
        <taxon>Camellia</taxon>
    </lineage>
</organism>
<evidence type="ECO:0000256" key="3">
    <source>
        <dbReference type="ARBA" id="ARBA00008894"/>
    </source>
</evidence>
<evidence type="ECO:0000259" key="9">
    <source>
        <dbReference type="PROSITE" id="PS50006"/>
    </source>
</evidence>
<dbReference type="SUPFAM" id="SSF69336">
    <property type="entry name" value="Alpha subunit of glutamate synthase, C-terminal domain"/>
    <property type="match status" value="1"/>
</dbReference>
<dbReference type="InterPro" id="IPR002182">
    <property type="entry name" value="NB-ARC"/>
</dbReference>
<dbReference type="InterPro" id="IPR042197">
    <property type="entry name" value="Apaf_helical"/>
</dbReference>
<dbReference type="SUPFAM" id="SSF52058">
    <property type="entry name" value="L domain-like"/>
    <property type="match status" value="2"/>
</dbReference>
<evidence type="ECO:0000256" key="8">
    <source>
        <dbReference type="SAM" id="MobiDB-lite"/>
    </source>
</evidence>
<dbReference type="PANTHER" id="PTHR33463:SF198">
    <property type="entry name" value="RPP4C3"/>
    <property type="match status" value="1"/>
</dbReference>
<dbReference type="Pfam" id="PF01493">
    <property type="entry name" value="GXGXG"/>
    <property type="match status" value="1"/>
</dbReference>